<feature type="compositionally biased region" description="Basic residues" evidence="2">
    <location>
        <begin position="1"/>
        <end position="12"/>
    </location>
</feature>
<reference evidence="4" key="1">
    <citation type="journal article" date="2021" name="Mol. Ecol. Resour.">
        <title>Apolygus lucorum genome provides insights into omnivorousness and mesophyll feeding.</title>
        <authorList>
            <person name="Liu Y."/>
            <person name="Liu H."/>
            <person name="Wang H."/>
            <person name="Huang T."/>
            <person name="Liu B."/>
            <person name="Yang B."/>
            <person name="Yin L."/>
            <person name="Li B."/>
            <person name="Zhang Y."/>
            <person name="Zhang S."/>
            <person name="Jiang F."/>
            <person name="Zhang X."/>
            <person name="Ren Y."/>
            <person name="Wang B."/>
            <person name="Wang S."/>
            <person name="Lu Y."/>
            <person name="Wu K."/>
            <person name="Fan W."/>
            <person name="Wang G."/>
        </authorList>
    </citation>
    <scope>NUCLEOTIDE SEQUENCE</scope>
    <source>
        <strain evidence="4">12Hb</strain>
    </source>
</reference>
<name>A0A6A4JMT5_APOLU</name>
<protein>
    <recommendedName>
        <fullName evidence="3">Thrombospondin-like N-terminal domain-containing protein</fullName>
    </recommendedName>
</protein>
<evidence type="ECO:0000256" key="2">
    <source>
        <dbReference type="SAM" id="MobiDB-lite"/>
    </source>
</evidence>
<dbReference type="Gene3D" id="2.60.120.200">
    <property type="match status" value="1"/>
</dbReference>
<dbReference type="InterPro" id="IPR048287">
    <property type="entry name" value="TSPN-like_N"/>
</dbReference>
<gene>
    <name evidence="4" type="ORF">GE061_003087</name>
</gene>
<dbReference type="EMBL" id="WIXP02000011">
    <property type="protein sequence ID" value="KAF6202686.1"/>
    <property type="molecule type" value="Genomic_DNA"/>
</dbReference>
<evidence type="ECO:0000313" key="4">
    <source>
        <dbReference type="EMBL" id="KAF6202686.1"/>
    </source>
</evidence>
<proteinExistence type="predicted"/>
<evidence type="ECO:0000313" key="5">
    <source>
        <dbReference type="Proteomes" id="UP000466442"/>
    </source>
</evidence>
<dbReference type="OrthoDB" id="10060752at2759"/>
<comment type="caution">
    <text evidence="4">The sequence shown here is derived from an EMBL/GenBank/DDBJ whole genome shotgun (WGS) entry which is preliminary data.</text>
</comment>
<dbReference type="InterPro" id="IPR013320">
    <property type="entry name" value="ConA-like_dom_sf"/>
</dbReference>
<sequence length="354" mass="38969">MSGVSYRRRYRKKDAVKIGRLREGSAPTPSRSPPPGAALPASAAAFSYREVLKRAVRRRTFPRFKAFPSAVNFAGSSRLEASKGRITMLVWLLLGALYPGEILAGRGGKSSLLDETLLEKDLLSAVQIPFQDNTYQYFETGSDGFPAMGIRPGSDIKAPYRLFFPEKFYPEFSIAFTLKLADPAGGFLFAVTTPLDNVVELGVFIKGLGPNMSNVSLLYTSSTMYVSQTLASFRLPTSFSSWTTVGLSIKEDRVDVSLNCVHHEGVHVVKNPQELDFDSASTLYIGQAGPIIHGALHLLEATHNKAFLGMCRGNVLWICNAGEIPLLGLIYSELLKYLHLFFTPALEELMVLYI</sequence>
<feature type="region of interest" description="Disordered" evidence="2">
    <location>
        <begin position="1"/>
        <end position="37"/>
    </location>
</feature>
<organism evidence="4 5">
    <name type="scientific">Apolygus lucorum</name>
    <name type="common">Small green plant bug</name>
    <name type="synonym">Lygocoris lucorum</name>
    <dbReference type="NCBI Taxonomy" id="248454"/>
    <lineage>
        <taxon>Eukaryota</taxon>
        <taxon>Metazoa</taxon>
        <taxon>Ecdysozoa</taxon>
        <taxon>Arthropoda</taxon>
        <taxon>Hexapoda</taxon>
        <taxon>Insecta</taxon>
        <taxon>Pterygota</taxon>
        <taxon>Neoptera</taxon>
        <taxon>Paraneoptera</taxon>
        <taxon>Hemiptera</taxon>
        <taxon>Heteroptera</taxon>
        <taxon>Panheteroptera</taxon>
        <taxon>Cimicomorpha</taxon>
        <taxon>Miridae</taxon>
        <taxon>Mirini</taxon>
        <taxon>Apolygus</taxon>
    </lineage>
</organism>
<keyword evidence="1" id="KW-0677">Repeat</keyword>
<dbReference type="SUPFAM" id="SSF49899">
    <property type="entry name" value="Concanavalin A-like lectins/glucanases"/>
    <property type="match status" value="1"/>
</dbReference>
<evidence type="ECO:0000259" key="3">
    <source>
        <dbReference type="SMART" id="SM00210"/>
    </source>
</evidence>
<accession>A0A6A4JMT5</accession>
<keyword evidence="5" id="KW-1185">Reference proteome</keyword>
<dbReference type="SMART" id="SM00210">
    <property type="entry name" value="TSPN"/>
    <property type="match status" value="1"/>
</dbReference>
<dbReference type="Proteomes" id="UP000466442">
    <property type="component" value="Unassembled WGS sequence"/>
</dbReference>
<evidence type="ECO:0000256" key="1">
    <source>
        <dbReference type="ARBA" id="ARBA00022737"/>
    </source>
</evidence>
<feature type="domain" description="Thrombospondin-like N-terminal" evidence="3">
    <location>
        <begin position="131"/>
        <end position="302"/>
    </location>
</feature>
<feature type="compositionally biased region" description="Basic and acidic residues" evidence="2">
    <location>
        <begin position="13"/>
        <end position="23"/>
    </location>
</feature>
<dbReference type="AlphaFoldDB" id="A0A6A4JMT5"/>